<dbReference type="EMBL" id="BOMS01000139">
    <property type="protein sequence ID" value="GIE72198.1"/>
    <property type="molecule type" value="Genomic_DNA"/>
</dbReference>
<gene>
    <name evidence="2" type="ORF">Apa02nite_083060</name>
</gene>
<accession>A0ABQ4BNG1</accession>
<name>A0ABQ4BNG1_9ACTN</name>
<feature type="transmembrane region" description="Helical" evidence="1">
    <location>
        <begin position="20"/>
        <end position="44"/>
    </location>
</feature>
<proteinExistence type="predicted"/>
<evidence type="ECO:0000313" key="2">
    <source>
        <dbReference type="EMBL" id="GIE72198.1"/>
    </source>
</evidence>
<feature type="transmembrane region" description="Helical" evidence="1">
    <location>
        <begin position="65"/>
        <end position="83"/>
    </location>
</feature>
<dbReference type="Proteomes" id="UP000624709">
    <property type="component" value="Unassembled WGS sequence"/>
</dbReference>
<evidence type="ECO:0000256" key="1">
    <source>
        <dbReference type="SAM" id="Phobius"/>
    </source>
</evidence>
<keyword evidence="1" id="KW-1133">Transmembrane helix</keyword>
<reference evidence="2 3" key="1">
    <citation type="submission" date="2021-01" db="EMBL/GenBank/DDBJ databases">
        <title>Whole genome shotgun sequence of Actinoplanes palleronii NBRC 14916.</title>
        <authorList>
            <person name="Komaki H."/>
            <person name="Tamura T."/>
        </authorList>
    </citation>
    <scope>NUCLEOTIDE SEQUENCE [LARGE SCALE GENOMIC DNA]</scope>
    <source>
        <strain evidence="2 3">NBRC 14916</strain>
    </source>
</reference>
<evidence type="ECO:0000313" key="3">
    <source>
        <dbReference type="Proteomes" id="UP000624709"/>
    </source>
</evidence>
<keyword evidence="1" id="KW-0472">Membrane</keyword>
<sequence>MAVIADLANGVLRLTGRSGSLVSVASAIWLVGIVGVLIMGFVWNNRTRRLAEAYSADQETYVWSLGWRLVIVAPMLASILGMWRDSDDHTKILVGMAARAVVGLGVLTAVLISRARVLRLIRDSAAAQQSAGQHAPA</sequence>
<comment type="caution">
    <text evidence="2">The sequence shown here is derived from an EMBL/GenBank/DDBJ whole genome shotgun (WGS) entry which is preliminary data.</text>
</comment>
<organism evidence="2 3">
    <name type="scientific">Actinoplanes palleronii</name>
    <dbReference type="NCBI Taxonomy" id="113570"/>
    <lineage>
        <taxon>Bacteria</taxon>
        <taxon>Bacillati</taxon>
        <taxon>Actinomycetota</taxon>
        <taxon>Actinomycetes</taxon>
        <taxon>Micromonosporales</taxon>
        <taxon>Micromonosporaceae</taxon>
        <taxon>Actinoplanes</taxon>
    </lineage>
</organism>
<protein>
    <submittedName>
        <fullName evidence="2">Uncharacterized protein</fullName>
    </submittedName>
</protein>
<keyword evidence="3" id="KW-1185">Reference proteome</keyword>
<feature type="transmembrane region" description="Helical" evidence="1">
    <location>
        <begin position="89"/>
        <end position="112"/>
    </location>
</feature>
<keyword evidence="1" id="KW-0812">Transmembrane</keyword>